<protein>
    <recommendedName>
        <fullName evidence="3">Methyltransferase domain-containing protein</fullName>
    </recommendedName>
</protein>
<proteinExistence type="predicted"/>
<dbReference type="STRING" id="1325564.NSJP_0238"/>
<gene>
    <name evidence="1" type="ORF">NSJP_0238</name>
</gene>
<evidence type="ECO:0008006" key="3">
    <source>
        <dbReference type="Google" id="ProtNLM"/>
    </source>
</evidence>
<accession>A0A1W1I084</accession>
<sequence>MPTLDWLRAEFHYGYDSGDVLSWIPGRRRWGEERKCGGSYRRVFTRVVRPRLFADSKVLELGPGRGSWSRAILRHIPNGELHTVDFQDVSPWLHPDLSAGRLVCHRVQDNTFAGLPDRYFDFFWSFGVLCHNEIESIGDILRSARAKMKTGGIAAHQYGDWSKLDHFGWERGGVPTEFRNKPDREIWWPRNDQATMCRIAGEAGWEVLQGDVGLLGRDPIIVLRNP</sequence>
<dbReference type="SUPFAM" id="SSF53335">
    <property type="entry name" value="S-adenosyl-L-methionine-dependent methyltransferases"/>
    <property type="match status" value="1"/>
</dbReference>
<dbReference type="RefSeq" id="WP_080885103.1">
    <property type="nucleotide sequence ID" value="NZ_LT828648.1"/>
</dbReference>
<evidence type="ECO:0000313" key="2">
    <source>
        <dbReference type="Proteomes" id="UP000192042"/>
    </source>
</evidence>
<evidence type="ECO:0000313" key="1">
    <source>
        <dbReference type="EMBL" id="SLM46410.1"/>
    </source>
</evidence>
<dbReference type="Proteomes" id="UP000192042">
    <property type="component" value="Chromosome I"/>
</dbReference>
<dbReference type="OrthoDB" id="148175at2"/>
<organism evidence="1 2">
    <name type="scientific">Nitrospira japonica</name>
    <dbReference type="NCBI Taxonomy" id="1325564"/>
    <lineage>
        <taxon>Bacteria</taxon>
        <taxon>Pseudomonadati</taxon>
        <taxon>Nitrospirota</taxon>
        <taxon>Nitrospiria</taxon>
        <taxon>Nitrospirales</taxon>
        <taxon>Nitrospiraceae</taxon>
        <taxon>Nitrospira</taxon>
    </lineage>
</organism>
<keyword evidence="2" id="KW-1185">Reference proteome</keyword>
<dbReference type="Gene3D" id="3.40.50.150">
    <property type="entry name" value="Vaccinia Virus protein VP39"/>
    <property type="match status" value="1"/>
</dbReference>
<dbReference type="Pfam" id="PF13489">
    <property type="entry name" value="Methyltransf_23"/>
    <property type="match status" value="1"/>
</dbReference>
<dbReference type="KEGG" id="nja:NSJP_0238"/>
<dbReference type="AlphaFoldDB" id="A0A1W1I084"/>
<dbReference type="EMBL" id="LT828648">
    <property type="protein sequence ID" value="SLM46410.1"/>
    <property type="molecule type" value="Genomic_DNA"/>
</dbReference>
<reference evidence="1 2" key="1">
    <citation type="submission" date="2017-03" db="EMBL/GenBank/DDBJ databases">
        <authorList>
            <person name="Afonso C.L."/>
            <person name="Miller P.J."/>
            <person name="Scott M.A."/>
            <person name="Spackman E."/>
            <person name="Goraichik I."/>
            <person name="Dimitrov K.M."/>
            <person name="Suarez D.L."/>
            <person name="Swayne D.E."/>
        </authorList>
    </citation>
    <scope>NUCLEOTIDE SEQUENCE [LARGE SCALE GENOMIC DNA]</scope>
    <source>
        <strain evidence="1">Genome sequencing of Nitrospira japonica strain NJ11</strain>
    </source>
</reference>
<dbReference type="InterPro" id="IPR029063">
    <property type="entry name" value="SAM-dependent_MTases_sf"/>
</dbReference>
<name>A0A1W1I084_9BACT</name>